<evidence type="ECO:0000313" key="2">
    <source>
        <dbReference type="Proteomes" id="UP001151002"/>
    </source>
</evidence>
<accession>A0ABT4B513</accession>
<gene>
    <name evidence="1" type="ORF">OWR29_26640</name>
</gene>
<name>A0ABT4B513_9ACTN</name>
<reference evidence="1" key="1">
    <citation type="submission" date="2022-11" db="EMBL/GenBank/DDBJ databases">
        <authorList>
            <person name="Somphong A."/>
            <person name="Phongsopitanun W."/>
        </authorList>
    </citation>
    <scope>NUCLEOTIDE SEQUENCE</scope>
    <source>
        <strain evidence="1">Pm04-4</strain>
    </source>
</reference>
<dbReference type="Proteomes" id="UP001151002">
    <property type="component" value="Unassembled WGS sequence"/>
</dbReference>
<proteinExistence type="predicted"/>
<keyword evidence="2" id="KW-1185">Reference proteome</keyword>
<comment type="caution">
    <text evidence="1">The sequence shown here is derived from an EMBL/GenBank/DDBJ whole genome shotgun (WGS) entry which is preliminary data.</text>
</comment>
<organism evidence="1 2">
    <name type="scientific">Paractinoplanes pyxinae</name>
    <dbReference type="NCBI Taxonomy" id="2997416"/>
    <lineage>
        <taxon>Bacteria</taxon>
        <taxon>Bacillati</taxon>
        <taxon>Actinomycetota</taxon>
        <taxon>Actinomycetes</taxon>
        <taxon>Micromonosporales</taxon>
        <taxon>Micromonosporaceae</taxon>
        <taxon>Paractinoplanes</taxon>
    </lineage>
</organism>
<dbReference type="EMBL" id="JAPNTZ010000009">
    <property type="protein sequence ID" value="MCY1141591.1"/>
    <property type="molecule type" value="Genomic_DNA"/>
</dbReference>
<protein>
    <submittedName>
        <fullName evidence="1">Uncharacterized protein</fullName>
    </submittedName>
</protein>
<dbReference type="RefSeq" id="WP_267565983.1">
    <property type="nucleotide sequence ID" value="NZ_JAPNTZ010000009.1"/>
</dbReference>
<evidence type="ECO:0000313" key="1">
    <source>
        <dbReference type="EMBL" id="MCY1141591.1"/>
    </source>
</evidence>
<sequence length="50" mass="5219">MTGHWHHGALDAGGRDLAAGLSAAVALRTMIRRAISALTSTGETDTEHAY</sequence>